<dbReference type="Pfam" id="PF24300">
    <property type="entry name" value="KWL1"/>
    <property type="match status" value="1"/>
</dbReference>
<evidence type="ECO:0000256" key="3">
    <source>
        <dbReference type="ARBA" id="ARBA00022525"/>
    </source>
</evidence>
<dbReference type="EMBL" id="SWLB01000025">
    <property type="protein sequence ID" value="KAF3322333.1"/>
    <property type="molecule type" value="Genomic_DNA"/>
</dbReference>
<dbReference type="CDD" id="cd22270">
    <property type="entry name" value="DPBB_kiwellin-like"/>
    <property type="match status" value="1"/>
</dbReference>
<feature type="region of interest" description="Disordered" evidence="5">
    <location>
        <begin position="1"/>
        <end position="21"/>
    </location>
</feature>
<protein>
    <submittedName>
        <fullName evidence="6">Putative ripening-related protein 1</fullName>
    </submittedName>
</protein>
<dbReference type="InterPro" id="IPR036908">
    <property type="entry name" value="RlpA-like_sf"/>
</dbReference>
<dbReference type="AlphaFoldDB" id="A0A833VGG0"/>
<evidence type="ECO:0000256" key="2">
    <source>
        <dbReference type="ARBA" id="ARBA00005592"/>
    </source>
</evidence>
<keyword evidence="3" id="KW-0964">Secreted</keyword>
<sequence>MTKQFAEGGEGGGPSECDGQYHPDSELVVALSTGWYNKGSRCGKNIRINGNGKSVLAKVVDECDSVNGCDNEHSYQPPCGNNIVDTSQAVWDSLGYSGDDVGDAQITWSDAS</sequence>
<reference evidence="6" key="1">
    <citation type="submission" date="2020-01" db="EMBL/GenBank/DDBJ databases">
        <title>Genome sequence of Kobresia littledalei, the first chromosome-level genome in the family Cyperaceae.</title>
        <authorList>
            <person name="Qu G."/>
        </authorList>
    </citation>
    <scope>NUCLEOTIDE SEQUENCE</scope>
    <source>
        <strain evidence="6">C.B.Clarke</strain>
        <tissue evidence="6">Leaf</tissue>
    </source>
</reference>
<proteinExistence type="inferred from homology"/>
<evidence type="ECO:0000313" key="6">
    <source>
        <dbReference type="EMBL" id="KAF3322333.1"/>
    </source>
</evidence>
<keyword evidence="4" id="KW-0732">Signal</keyword>
<dbReference type="OrthoDB" id="406505at2759"/>
<dbReference type="InterPro" id="IPR039271">
    <property type="entry name" value="Kiwellin-like"/>
</dbReference>
<evidence type="ECO:0000256" key="4">
    <source>
        <dbReference type="ARBA" id="ARBA00022729"/>
    </source>
</evidence>
<dbReference type="GO" id="GO:0005576">
    <property type="term" value="C:extracellular region"/>
    <property type="evidence" value="ECO:0007669"/>
    <property type="project" value="UniProtKB-SubCell"/>
</dbReference>
<gene>
    <name evidence="6" type="ORF">FCM35_KLT13474</name>
</gene>
<dbReference type="Proteomes" id="UP000623129">
    <property type="component" value="Unassembled WGS sequence"/>
</dbReference>
<evidence type="ECO:0000256" key="1">
    <source>
        <dbReference type="ARBA" id="ARBA00004613"/>
    </source>
</evidence>
<organism evidence="6 7">
    <name type="scientific">Carex littledalei</name>
    <dbReference type="NCBI Taxonomy" id="544730"/>
    <lineage>
        <taxon>Eukaryota</taxon>
        <taxon>Viridiplantae</taxon>
        <taxon>Streptophyta</taxon>
        <taxon>Embryophyta</taxon>
        <taxon>Tracheophyta</taxon>
        <taxon>Spermatophyta</taxon>
        <taxon>Magnoliopsida</taxon>
        <taxon>Liliopsida</taxon>
        <taxon>Poales</taxon>
        <taxon>Cyperaceae</taxon>
        <taxon>Cyperoideae</taxon>
        <taxon>Cariceae</taxon>
        <taxon>Carex</taxon>
        <taxon>Carex subgen. Euthyceras</taxon>
    </lineage>
</organism>
<name>A0A833VGG0_9POAL</name>
<comment type="caution">
    <text evidence="6">The sequence shown here is derived from an EMBL/GenBank/DDBJ whole genome shotgun (WGS) entry which is preliminary data.</text>
</comment>
<dbReference type="Gene3D" id="2.40.40.10">
    <property type="entry name" value="RlpA-like domain"/>
    <property type="match status" value="1"/>
</dbReference>
<dbReference type="PANTHER" id="PTHR33191:SF9">
    <property type="entry name" value="RIPENING-RELATED PROTEIN 2-RELATED"/>
    <property type="match status" value="1"/>
</dbReference>
<evidence type="ECO:0000313" key="7">
    <source>
        <dbReference type="Proteomes" id="UP000623129"/>
    </source>
</evidence>
<dbReference type="PANTHER" id="PTHR33191">
    <property type="entry name" value="RIPENING-RELATED PROTEIN 2-RELATED"/>
    <property type="match status" value="1"/>
</dbReference>
<accession>A0A833VGG0</accession>
<keyword evidence="7" id="KW-1185">Reference proteome</keyword>
<comment type="similarity">
    <text evidence="2">Belongs to the kiwellin family.</text>
</comment>
<comment type="subcellular location">
    <subcellularLocation>
        <location evidence="1">Secreted</location>
    </subcellularLocation>
</comment>
<dbReference type="SUPFAM" id="SSF50685">
    <property type="entry name" value="Barwin-like endoglucanases"/>
    <property type="match status" value="1"/>
</dbReference>
<evidence type="ECO:0000256" key="5">
    <source>
        <dbReference type="SAM" id="MobiDB-lite"/>
    </source>
</evidence>